<dbReference type="Proteomes" id="UP000032233">
    <property type="component" value="Unassembled WGS sequence"/>
</dbReference>
<reference evidence="3 4" key="1">
    <citation type="submission" date="2013-11" db="EMBL/GenBank/DDBJ databases">
        <title>Metagenomic analysis of a methanogenic consortium involved in long chain n-alkane degradation.</title>
        <authorList>
            <person name="Davidova I.A."/>
            <person name="Callaghan A.V."/>
            <person name="Wawrik B."/>
            <person name="Pruitt S."/>
            <person name="Marks C."/>
            <person name="Duncan K.E."/>
            <person name="Suflita J.M."/>
        </authorList>
    </citation>
    <scope>NUCLEOTIDE SEQUENCE [LARGE SCALE GENOMIC DNA]</scope>
    <source>
        <strain evidence="3 4">SPR</strain>
    </source>
</reference>
<dbReference type="EMBL" id="AZAC01000012">
    <property type="protein sequence ID" value="KIX14106.1"/>
    <property type="molecule type" value="Genomic_DNA"/>
</dbReference>
<protein>
    <recommendedName>
        <fullName evidence="2">Histone deacetylase domain-containing protein</fullName>
    </recommendedName>
</protein>
<dbReference type="Pfam" id="PF00850">
    <property type="entry name" value="Hist_deacetyl"/>
    <property type="match status" value="1"/>
</dbReference>
<dbReference type="SUPFAM" id="SSF52768">
    <property type="entry name" value="Arginase/deacetylase"/>
    <property type="match status" value="1"/>
</dbReference>
<dbReference type="GO" id="GO:0004407">
    <property type="term" value="F:histone deacetylase activity"/>
    <property type="evidence" value="ECO:0007669"/>
    <property type="project" value="TreeGrafter"/>
</dbReference>
<dbReference type="PANTHER" id="PTHR10625:SF10">
    <property type="entry name" value="HISTONE DEACETYLASE HDAC1"/>
    <property type="match status" value="1"/>
</dbReference>
<dbReference type="AlphaFoldDB" id="A0A0D2JEN9"/>
<keyword evidence="4" id="KW-1185">Reference proteome</keyword>
<evidence type="ECO:0000259" key="2">
    <source>
        <dbReference type="Pfam" id="PF00850"/>
    </source>
</evidence>
<dbReference type="InterPro" id="IPR023801">
    <property type="entry name" value="His_deacetylse_dom"/>
</dbReference>
<dbReference type="GO" id="GO:0040029">
    <property type="term" value="P:epigenetic regulation of gene expression"/>
    <property type="evidence" value="ECO:0007669"/>
    <property type="project" value="TreeGrafter"/>
</dbReference>
<dbReference type="STRING" id="1429043.X474_10760"/>
<feature type="domain" description="Histone deacetylase" evidence="2">
    <location>
        <begin position="16"/>
        <end position="304"/>
    </location>
</feature>
<dbReference type="PANTHER" id="PTHR10625">
    <property type="entry name" value="HISTONE DEACETYLASE HDAC1-RELATED"/>
    <property type="match status" value="1"/>
</dbReference>
<dbReference type="InParanoid" id="A0A0D2JEN9"/>
<organism evidence="3 4">
    <name type="scientific">Dethiosulfatarculus sandiegensis</name>
    <dbReference type="NCBI Taxonomy" id="1429043"/>
    <lineage>
        <taxon>Bacteria</taxon>
        <taxon>Pseudomonadati</taxon>
        <taxon>Thermodesulfobacteriota</taxon>
        <taxon>Desulfarculia</taxon>
        <taxon>Desulfarculales</taxon>
        <taxon>Desulfarculaceae</taxon>
        <taxon>Dethiosulfatarculus</taxon>
    </lineage>
</organism>
<dbReference type="InterPro" id="IPR000286">
    <property type="entry name" value="HDACs"/>
</dbReference>
<evidence type="ECO:0000256" key="1">
    <source>
        <dbReference type="ARBA" id="ARBA00005947"/>
    </source>
</evidence>
<evidence type="ECO:0000313" key="3">
    <source>
        <dbReference type="EMBL" id="KIX14106.1"/>
    </source>
</evidence>
<comment type="caution">
    <text evidence="3">The sequence shown here is derived from an EMBL/GenBank/DDBJ whole genome shotgun (WGS) entry which is preliminary data.</text>
</comment>
<dbReference type="PRINTS" id="PR01270">
    <property type="entry name" value="HDASUPER"/>
</dbReference>
<proteinExistence type="inferred from homology"/>
<gene>
    <name evidence="3" type="ORF">X474_10760</name>
</gene>
<name>A0A0D2JEN9_9BACT</name>
<evidence type="ECO:0000313" key="4">
    <source>
        <dbReference type="Proteomes" id="UP000032233"/>
    </source>
</evidence>
<accession>A0A0D2JEN9</accession>
<dbReference type="CDD" id="cd09992">
    <property type="entry name" value="HDAC_classII"/>
    <property type="match status" value="1"/>
</dbReference>
<dbReference type="Gene3D" id="3.40.800.20">
    <property type="entry name" value="Histone deacetylase domain"/>
    <property type="match status" value="1"/>
</dbReference>
<comment type="similarity">
    <text evidence="1">Belongs to the histone deacetylase family.</text>
</comment>
<sequence length="340" mass="37066">MIHDPVFQEHDPGSYHCESPNRLVALDQALRTWPGLEKTVQVPLREARVGELTLSHMPHHIKRVASTHGKRVALDPDTGACPVSYKVALTAVGTLLDLCTMAVNGEVEHGAALLRPPGHHATPDRAMGFCFFNNVALAATHLIHNHKLERVLVADFDVHHGNGTEEIFYYDHRVLYFSLHQSPFYPGTGPVNSVGLASGKGYTLNVPLPAGLGDQDYIRIFEDLLLPVARQYKPQFILVSAGYDAHREDPLGGMYVSSLGFAALTRILMEISEEFCPGKIVMSLEGGYDPPALGRAVVACLEALTGDTGADALRKAHENADKPQALIKALKMAGKFWSLP</sequence>
<dbReference type="InterPro" id="IPR037138">
    <property type="entry name" value="His_deacetylse_dom_sf"/>
</dbReference>
<dbReference type="InterPro" id="IPR023696">
    <property type="entry name" value="Ureohydrolase_dom_sf"/>
</dbReference>